<dbReference type="InterPro" id="IPR003826">
    <property type="entry name" value="AdoMetDC_fam_prok"/>
</dbReference>
<evidence type="ECO:0008006" key="12">
    <source>
        <dbReference type="Google" id="ProtNLM"/>
    </source>
</evidence>
<keyword evidence="10" id="KW-0670">Pyruvate</keyword>
<keyword evidence="7" id="KW-0865">Zymogen</keyword>
<evidence type="ECO:0000256" key="9">
    <source>
        <dbReference type="ARBA" id="ARBA00023270"/>
    </source>
</evidence>
<evidence type="ECO:0000256" key="10">
    <source>
        <dbReference type="ARBA" id="ARBA00023317"/>
    </source>
</evidence>
<evidence type="ECO:0000256" key="8">
    <source>
        <dbReference type="ARBA" id="ARBA00023239"/>
    </source>
</evidence>
<dbReference type="HAMAP" id="MF_00464">
    <property type="entry name" value="AdoMetDC_1"/>
    <property type="match status" value="1"/>
</dbReference>
<evidence type="ECO:0000256" key="2">
    <source>
        <dbReference type="ARBA" id="ARBA00022691"/>
    </source>
</evidence>
<keyword evidence="6" id="KW-0620">Polyamine biosynthesis</keyword>
<dbReference type="GO" id="GO:0004014">
    <property type="term" value="F:adenosylmethionine decarboxylase activity"/>
    <property type="evidence" value="ECO:0007669"/>
    <property type="project" value="InterPro"/>
</dbReference>
<evidence type="ECO:0000256" key="7">
    <source>
        <dbReference type="ARBA" id="ARBA00023145"/>
    </source>
</evidence>
<evidence type="ECO:0000256" key="1">
    <source>
        <dbReference type="ARBA" id="ARBA00001928"/>
    </source>
</evidence>
<dbReference type="EMBL" id="BARS01055444">
    <property type="protein sequence ID" value="GAG45739.1"/>
    <property type="molecule type" value="Genomic_DNA"/>
</dbReference>
<evidence type="ECO:0000256" key="6">
    <source>
        <dbReference type="ARBA" id="ARBA00023115"/>
    </source>
</evidence>
<keyword evidence="9" id="KW-0704">Schiff base</keyword>
<dbReference type="InterPro" id="IPR017716">
    <property type="entry name" value="S-AdoMet_deCOase_pro-enz"/>
</dbReference>
<dbReference type="PANTHER" id="PTHR33866:SF2">
    <property type="entry name" value="S-ADENOSYLMETHIONINE DECARBOXYLASE PROENZYME"/>
    <property type="match status" value="1"/>
</dbReference>
<accession>X0XRC6</accession>
<dbReference type="Gene3D" id="3.30.360.110">
    <property type="entry name" value="S-adenosylmethionine decarboxylase domain"/>
    <property type="match status" value="1"/>
</dbReference>
<reference evidence="11" key="1">
    <citation type="journal article" date="2014" name="Front. Microbiol.">
        <title>High frequency of phylogenetically diverse reductive dehalogenase-homologous genes in deep subseafloor sedimentary metagenomes.</title>
        <authorList>
            <person name="Kawai M."/>
            <person name="Futagami T."/>
            <person name="Toyoda A."/>
            <person name="Takaki Y."/>
            <person name="Nishi S."/>
            <person name="Hori S."/>
            <person name="Arai W."/>
            <person name="Tsubouchi T."/>
            <person name="Morono Y."/>
            <person name="Uchiyama I."/>
            <person name="Ito T."/>
            <person name="Fujiyama A."/>
            <person name="Inagaki F."/>
            <person name="Takami H."/>
        </authorList>
    </citation>
    <scope>NUCLEOTIDE SEQUENCE</scope>
    <source>
        <strain evidence="11">Expedition CK06-06</strain>
    </source>
</reference>
<evidence type="ECO:0000313" key="11">
    <source>
        <dbReference type="EMBL" id="GAG45739.1"/>
    </source>
</evidence>
<protein>
    <recommendedName>
        <fullName evidence="12">S-adenosylmethionine decarboxylase proenzyme</fullName>
    </recommendedName>
</protein>
<dbReference type="SUPFAM" id="SSF56276">
    <property type="entry name" value="S-adenosylmethionine decarboxylase"/>
    <property type="match status" value="1"/>
</dbReference>
<organism evidence="11">
    <name type="scientific">marine sediment metagenome</name>
    <dbReference type="NCBI Taxonomy" id="412755"/>
    <lineage>
        <taxon>unclassified sequences</taxon>
        <taxon>metagenomes</taxon>
        <taxon>ecological metagenomes</taxon>
    </lineage>
</organism>
<comment type="cofactor">
    <cofactor evidence="1">
        <name>pyruvate</name>
        <dbReference type="ChEBI" id="CHEBI:15361"/>
    </cofactor>
</comment>
<dbReference type="InterPro" id="IPR042284">
    <property type="entry name" value="AdoMetDC_N"/>
</dbReference>
<dbReference type="NCBIfam" id="TIGR03330">
    <property type="entry name" value="SAM_DCase_Bsu"/>
    <property type="match status" value="1"/>
</dbReference>
<dbReference type="GO" id="GO:0005829">
    <property type="term" value="C:cytosol"/>
    <property type="evidence" value="ECO:0007669"/>
    <property type="project" value="TreeGrafter"/>
</dbReference>
<evidence type="ECO:0000256" key="4">
    <source>
        <dbReference type="ARBA" id="ARBA00022813"/>
    </source>
</evidence>
<dbReference type="GO" id="GO:0008295">
    <property type="term" value="P:spermidine biosynthetic process"/>
    <property type="evidence" value="ECO:0007669"/>
    <property type="project" value="UniProtKB-KW"/>
</dbReference>
<keyword evidence="3" id="KW-0210">Decarboxylase</keyword>
<keyword evidence="8" id="KW-0456">Lyase</keyword>
<gene>
    <name evidence="11" type="ORF">S01H1_81859</name>
</gene>
<dbReference type="AlphaFoldDB" id="X0XRC6"/>
<dbReference type="InterPro" id="IPR042286">
    <property type="entry name" value="AdoMetDC_C"/>
</dbReference>
<evidence type="ECO:0000256" key="5">
    <source>
        <dbReference type="ARBA" id="ARBA00023066"/>
    </source>
</evidence>
<keyword evidence="2" id="KW-0949">S-adenosyl-L-methionine</keyword>
<dbReference type="Pfam" id="PF02675">
    <property type="entry name" value="AdoMet_dc"/>
    <property type="match status" value="1"/>
</dbReference>
<dbReference type="PANTHER" id="PTHR33866">
    <property type="entry name" value="S-ADENOSYLMETHIONINE DECARBOXYLASE PROENZYME"/>
    <property type="match status" value="1"/>
</dbReference>
<keyword evidence="4" id="KW-0068">Autocatalytic cleavage</keyword>
<name>X0XRC6_9ZZZZ</name>
<evidence type="ECO:0000256" key="3">
    <source>
        <dbReference type="ARBA" id="ARBA00022793"/>
    </source>
</evidence>
<dbReference type="Gene3D" id="3.30.160.750">
    <property type="match status" value="1"/>
</dbReference>
<proteinExistence type="inferred from homology"/>
<dbReference type="InterPro" id="IPR016067">
    <property type="entry name" value="S-AdoMet_deCO2ase_core"/>
</dbReference>
<sequence length="117" mass="12701">MKGLGRHLILELWGGKNFNSAATVEGALRDAAAACAATLKDIQVHHYNPEGVTGVAVLAESHITIHTWPEYSYAAVDVFICGDDADPRVAIPVFRDHFEAERVQVMEVVRGIASCIE</sequence>
<comment type="caution">
    <text evidence="11">The sequence shown here is derived from an EMBL/GenBank/DDBJ whole genome shotgun (WGS) entry which is preliminary data.</text>
</comment>
<keyword evidence="5" id="KW-0745">Spermidine biosynthesis</keyword>